<name>A0A7W6BCZ1_9SPHN</name>
<dbReference type="Pfam" id="PF11799">
    <property type="entry name" value="IMS_C"/>
    <property type="match status" value="1"/>
</dbReference>
<evidence type="ECO:0000313" key="4">
    <source>
        <dbReference type="Proteomes" id="UP000571950"/>
    </source>
</evidence>
<proteinExistence type="predicted"/>
<dbReference type="GO" id="GO:0006281">
    <property type="term" value="P:DNA repair"/>
    <property type="evidence" value="ECO:0007669"/>
    <property type="project" value="InterPro"/>
</dbReference>
<reference evidence="3 4" key="1">
    <citation type="submission" date="2020-08" db="EMBL/GenBank/DDBJ databases">
        <title>Genomic Encyclopedia of Type Strains, Phase IV (KMG-IV): sequencing the most valuable type-strain genomes for metagenomic binning, comparative biology and taxonomic classification.</title>
        <authorList>
            <person name="Goeker M."/>
        </authorList>
    </citation>
    <scope>NUCLEOTIDE SEQUENCE [LARGE SCALE GENOMIC DNA]</scope>
    <source>
        <strain evidence="3 4">DSM 26189</strain>
    </source>
</reference>
<dbReference type="Proteomes" id="UP000571950">
    <property type="component" value="Unassembled WGS sequence"/>
</dbReference>
<feature type="domain" description="DNA polymerase Y-family little finger" evidence="2">
    <location>
        <begin position="237"/>
        <end position="316"/>
    </location>
</feature>
<dbReference type="RefSeq" id="WP_246343260.1">
    <property type="nucleotide sequence ID" value="NZ_JACIDT010000001.1"/>
</dbReference>
<dbReference type="SUPFAM" id="SSF56672">
    <property type="entry name" value="DNA/RNA polymerases"/>
    <property type="match status" value="1"/>
</dbReference>
<accession>A0A7W6BCZ1</accession>
<organism evidence="3 4">
    <name type="scientific">Sphingobium jiangsuense</name>
    <dbReference type="NCBI Taxonomy" id="870476"/>
    <lineage>
        <taxon>Bacteria</taxon>
        <taxon>Pseudomonadati</taxon>
        <taxon>Pseudomonadota</taxon>
        <taxon>Alphaproteobacteria</taxon>
        <taxon>Sphingomonadales</taxon>
        <taxon>Sphingomonadaceae</taxon>
        <taxon>Sphingobium</taxon>
    </lineage>
</organism>
<dbReference type="CDD" id="cd03468">
    <property type="entry name" value="PolY_like"/>
    <property type="match status" value="1"/>
</dbReference>
<keyword evidence="4" id="KW-1185">Reference proteome</keyword>
<comment type="caution">
    <text evidence="3">The sequence shown here is derived from an EMBL/GenBank/DDBJ whole genome shotgun (WGS) entry which is preliminary data.</text>
</comment>
<evidence type="ECO:0000313" key="3">
    <source>
        <dbReference type="EMBL" id="MBB3924571.1"/>
    </source>
</evidence>
<dbReference type="GO" id="GO:0003684">
    <property type="term" value="F:damaged DNA binding"/>
    <property type="evidence" value="ECO:0007669"/>
    <property type="project" value="InterPro"/>
</dbReference>
<dbReference type="PANTHER" id="PTHR35369">
    <property type="entry name" value="BLR3025 PROTEIN-RELATED"/>
    <property type="match status" value="1"/>
</dbReference>
<evidence type="ECO:0000256" key="1">
    <source>
        <dbReference type="ARBA" id="ARBA00022763"/>
    </source>
</evidence>
<dbReference type="PANTHER" id="PTHR35369:SF2">
    <property type="entry name" value="BLR3025 PROTEIN"/>
    <property type="match status" value="1"/>
</dbReference>
<protein>
    <submittedName>
        <fullName evidence="3">Protein ImuB</fullName>
    </submittedName>
</protein>
<dbReference type="AlphaFoldDB" id="A0A7W6BCZ1"/>
<sequence length="510" mass="55252">MMMPLASAPLHMALFLPWLPSERALLAQAVAPDVPFALIEKQRGALRLVAVDRRAARLGLTPGLPLADARARVPELVSLPHAPEADAALLGKVVRLCGDFTPMAAPDPPAGVLCDMTGCAHLFGGKEALRAEAARRVGALGLSVRVALAATGEAALALARFGGEDVRALPIEALAAGEDVRVALARAGFRTLGELMAQPSAPLAARFGAELVRLLARLAGEEGKPMTPHRPPDPVRAEMRFAEPVGRTGDVLDAIEALAGQAALLLARRGEGGRAFAVRLHRSDGHVARLTVETGAPTRDPALLLRLLRERIDSLADPLDPGFGYDSIDLVVPRADRLEERQQGLTQEADPAERDMAALLDRLAVRHGAGAILRLAGEDSHVPERAGHLAPYRAETPFDPPPPQAGEPPTRPLLLLDPPQQVEVLASVPDGPPRLFRWRDRAWRIVRQEGPERIAPEWWRRADGHDGNPGLSRDYYRAEADSGHRFWLFRHGLYERETSDPRWYVHGLFA</sequence>
<evidence type="ECO:0000259" key="2">
    <source>
        <dbReference type="Pfam" id="PF11799"/>
    </source>
</evidence>
<keyword evidence="1" id="KW-0227">DNA damage</keyword>
<dbReference type="EMBL" id="JACIDT010000001">
    <property type="protein sequence ID" value="MBB3924571.1"/>
    <property type="molecule type" value="Genomic_DNA"/>
</dbReference>
<dbReference type="InterPro" id="IPR043502">
    <property type="entry name" value="DNA/RNA_pol_sf"/>
</dbReference>
<dbReference type="InterPro" id="IPR050356">
    <property type="entry name" value="SulA_CellDiv_inhibitor"/>
</dbReference>
<gene>
    <name evidence="3" type="ORF">GGR43_000265</name>
</gene>
<dbReference type="InterPro" id="IPR017961">
    <property type="entry name" value="DNA_pol_Y-fam_little_finger"/>
</dbReference>